<dbReference type="AlphaFoldDB" id="A0A6F8Y741"/>
<evidence type="ECO:0000256" key="1">
    <source>
        <dbReference type="SAM" id="MobiDB-lite"/>
    </source>
</evidence>
<evidence type="ECO:0000259" key="2">
    <source>
        <dbReference type="Pfam" id="PF04149"/>
    </source>
</evidence>
<dbReference type="KEGG" id="pfla:Pflav_082080"/>
<keyword evidence="4" id="KW-1185">Reference proteome</keyword>
<dbReference type="Proteomes" id="UP000502508">
    <property type="component" value="Chromosome"/>
</dbReference>
<dbReference type="InterPro" id="IPR007278">
    <property type="entry name" value="DUF397"/>
</dbReference>
<accession>A0A6F8Y741</accession>
<organism evidence="3 4">
    <name type="scientific">Phytohabitans flavus</name>
    <dbReference type="NCBI Taxonomy" id="1076124"/>
    <lineage>
        <taxon>Bacteria</taxon>
        <taxon>Bacillati</taxon>
        <taxon>Actinomycetota</taxon>
        <taxon>Actinomycetes</taxon>
        <taxon>Micromonosporales</taxon>
        <taxon>Micromonosporaceae</taxon>
    </lineage>
</organism>
<dbReference type="RefSeq" id="WP_173041544.1">
    <property type="nucleotide sequence ID" value="NZ_AP022870.1"/>
</dbReference>
<dbReference type="EMBL" id="AP022870">
    <property type="protein sequence ID" value="BCB81798.1"/>
    <property type="molecule type" value="Genomic_DNA"/>
</dbReference>
<reference evidence="3 4" key="1">
    <citation type="submission" date="2020-03" db="EMBL/GenBank/DDBJ databases">
        <title>Whole genome shotgun sequence of Phytohabitans flavus NBRC 107702.</title>
        <authorList>
            <person name="Komaki H."/>
            <person name="Tamura T."/>
        </authorList>
    </citation>
    <scope>NUCLEOTIDE SEQUENCE [LARGE SCALE GENOMIC DNA]</scope>
    <source>
        <strain evidence="3 4">NBRC 107702</strain>
    </source>
</reference>
<feature type="region of interest" description="Disordered" evidence="1">
    <location>
        <begin position="1"/>
        <end position="20"/>
    </location>
</feature>
<feature type="compositionally biased region" description="Polar residues" evidence="1">
    <location>
        <begin position="1"/>
        <end position="17"/>
    </location>
</feature>
<feature type="domain" description="DUF397" evidence="2">
    <location>
        <begin position="5"/>
        <end position="56"/>
    </location>
</feature>
<proteinExistence type="predicted"/>
<evidence type="ECO:0000313" key="3">
    <source>
        <dbReference type="EMBL" id="BCB81798.1"/>
    </source>
</evidence>
<name>A0A6F8Y741_9ACTN</name>
<protein>
    <recommendedName>
        <fullName evidence="2">DUF397 domain-containing protein</fullName>
    </recommendedName>
</protein>
<reference evidence="3 4" key="2">
    <citation type="submission" date="2020-03" db="EMBL/GenBank/DDBJ databases">
        <authorList>
            <person name="Ichikawa N."/>
            <person name="Kimura A."/>
            <person name="Kitahashi Y."/>
            <person name="Uohara A."/>
        </authorList>
    </citation>
    <scope>NUCLEOTIDE SEQUENCE [LARGE SCALE GENOMIC DNA]</scope>
    <source>
        <strain evidence="3 4">NBRC 107702</strain>
    </source>
</reference>
<gene>
    <name evidence="3" type="ORF">Pflav_082080</name>
</gene>
<sequence>MLTNSWRKSSRSYSNGNCVEARHDAATVQMRDSKERGGPVLGFGRDHWQEFLEGVQLGEFDRR</sequence>
<dbReference type="Pfam" id="PF04149">
    <property type="entry name" value="DUF397"/>
    <property type="match status" value="1"/>
</dbReference>
<evidence type="ECO:0000313" key="4">
    <source>
        <dbReference type="Proteomes" id="UP000502508"/>
    </source>
</evidence>